<feature type="transmembrane region" description="Helical" evidence="1">
    <location>
        <begin position="20"/>
        <end position="39"/>
    </location>
</feature>
<organism evidence="2 3">
    <name type="scientific">Novosphingobium aureum</name>
    <dbReference type="NCBI Taxonomy" id="2792964"/>
    <lineage>
        <taxon>Bacteria</taxon>
        <taxon>Pseudomonadati</taxon>
        <taxon>Pseudomonadota</taxon>
        <taxon>Alphaproteobacteria</taxon>
        <taxon>Sphingomonadales</taxon>
        <taxon>Sphingomonadaceae</taxon>
        <taxon>Novosphingobium</taxon>
    </lineage>
</organism>
<dbReference type="InterPro" id="IPR034122">
    <property type="entry name" value="Retropepsin-like_bacterial"/>
</dbReference>
<dbReference type="Gene3D" id="2.40.70.10">
    <property type="entry name" value="Acid Proteases"/>
    <property type="match status" value="1"/>
</dbReference>
<keyword evidence="3" id="KW-1185">Reference proteome</keyword>
<dbReference type="GO" id="GO:0006508">
    <property type="term" value="P:proteolysis"/>
    <property type="evidence" value="ECO:0007669"/>
    <property type="project" value="UniProtKB-KW"/>
</dbReference>
<evidence type="ECO:0000313" key="3">
    <source>
        <dbReference type="Proteomes" id="UP000617634"/>
    </source>
</evidence>
<reference evidence="2" key="1">
    <citation type="submission" date="2020-11" db="EMBL/GenBank/DDBJ databases">
        <title>Novosphingobium aureum sp. nov., a marine bacterium isolated from sediment of a salt flat.</title>
        <authorList>
            <person name="Yoo Y."/>
            <person name="Kim J.-J."/>
        </authorList>
    </citation>
    <scope>NUCLEOTIDE SEQUENCE</scope>
    <source>
        <strain evidence="2">YJ-S2-02</strain>
    </source>
</reference>
<dbReference type="CDD" id="cd05483">
    <property type="entry name" value="retropepsin_like_bacteria"/>
    <property type="match status" value="1"/>
</dbReference>
<dbReference type="SUPFAM" id="SSF50630">
    <property type="entry name" value="Acid proteases"/>
    <property type="match status" value="1"/>
</dbReference>
<comment type="caution">
    <text evidence="2">The sequence shown here is derived from an EMBL/GenBank/DDBJ whole genome shotgun (WGS) entry which is preliminary data.</text>
</comment>
<keyword evidence="1" id="KW-0812">Transmembrane</keyword>
<keyword evidence="1" id="KW-0472">Membrane</keyword>
<dbReference type="PROSITE" id="PS00141">
    <property type="entry name" value="ASP_PROTEASE"/>
    <property type="match status" value="1"/>
</dbReference>
<dbReference type="RefSeq" id="WP_197163850.1">
    <property type="nucleotide sequence ID" value="NZ_JADZGI010000001.1"/>
</dbReference>
<dbReference type="Pfam" id="PF13975">
    <property type="entry name" value="gag-asp_proteas"/>
    <property type="match status" value="1"/>
</dbReference>
<keyword evidence="1" id="KW-1133">Transmembrane helix</keyword>
<evidence type="ECO:0000256" key="1">
    <source>
        <dbReference type="SAM" id="Phobius"/>
    </source>
</evidence>
<dbReference type="EMBL" id="JADZGI010000001">
    <property type="protein sequence ID" value="MBH0113579.1"/>
    <property type="molecule type" value="Genomic_DNA"/>
</dbReference>
<dbReference type="NCBIfam" id="TIGR02281">
    <property type="entry name" value="clan_AA_DTGA"/>
    <property type="match status" value="1"/>
</dbReference>
<accession>A0A931HDV6</accession>
<proteinExistence type="predicted"/>
<dbReference type="GO" id="GO:0004190">
    <property type="term" value="F:aspartic-type endopeptidase activity"/>
    <property type="evidence" value="ECO:0007669"/>
    <property type="project" value="InterPro"/>
</dbReference>
<dbReference type="InterPro" id="IPR011969">
    <property type="entry name" value="Clan_AA_Asp_peptidase_C"/>
</dbReference>
<keyword evidence="2" id="KW-0378">Hydrolase</keyword>
<dbReference type="InterPro" id="IPR021109">
    <property type="entry name" value="Peptidase_aspartic_dom_sf"/>
</dbReference>
<protein>
    <submittedName>
        <fullName evidence="2">TIGR02281 family clan AA aspartic protease</fullName>
        <ecNumber evidence="2">3.4.23.-</ecNumber>
    </submittedName>
</protein>
<dbReference type="InterPro" id="IPR001969">
    <property type="entry name" value="Aspartic_peptidase_AS"/>
</dbReference>
<feature type="transmembrane region" description="Helical" evidence="1">
    <location>
        <begin position="46"/>
        <end position="67"/>
    </location>
</feature>
<keyword evidence="2" id="KW-0645">Protease</keyword>
<gene>
    <name evidence="2" type="ORF">I5E68_11520</name>
</gene>
<name>A0A931HDV6_9SPHN</name>
<dbReference type="Proteomes" id="UP000617634">
    <property type="component" value="Unassembled WGS sequence"/>
</dbReference>
<sequence length="219" mass="23361">MNPEEALATATQFVLDQPLLALAIGGVLLGIVGAMLRGLSPMLGGFVRGLGNLSLVAALLLTIAQVARFGGDFDLAMPQIGIKKQTVEGEETRVEMSGDGHFWIRAEVNGVEQDFLVDTGATLTAIAPSTAEASRIEPPKVRRQIAMRTANGTVPAEIASIDELSFGNIVARDLDTVVAPGLGDQNVLGMNFLSRLESWRVERRTLILVPHHPQPTSET</sequence>
<dbReference type="EC" id="3.4.23.-" evidence="2"/>
<dbReference type="AlphaFoldDB" id="A0A931HDV6"/>
<evidence type="ECO:0000313" key="2">
    <source>
        <dbReference type="EMBL" id="MBH0113579.1"/>
    </source>
</evidence>